<keyword evidence="3" id="KW-1185">Reference proteome</keyword>
<comment type="caution">
    <text evidence="2">The sequence shown here is derived from an EMBL/GenBank/DDBJ whole genome shotgun (WGS) entry which is preliminary data.</text>
</comment>
<reference evidence="2" key="1">
    <citation type="submission" date="2013-11" db="EMBL/GenBank/DDBJ databases">
        <title>Genome sequence of the fusiform rust pathogen reveals effectors for host alternation and coevolution with pine.</title>
        <authorList>
            <consortium name="DOE Joint Genome Institute"/>
            <person name="Smith K."/>
            <person name="Pendleton A."/>
            <person name="Kubisiak T."/>
            <person name="Anderson C."/>
            <person name="Salamov A."/>
            <person name="Aerts A."/>
            <person name="Riley R."/>
            <person name="Clum A."/>
            <person name="Lindquist E."/>
            <person name="Ence D."/>
            <person name="Campbell M."/>
            <person name="Kronenberg Z."/>
            <person name="Feau N."/>
            <person name="Dhillon B."/>
            <person name="Hamelin R."/>
            <person name="Burleigh J."/>
            <person name="Smith J."/>
            <person name="Yandell M."/>
            <person name="Nelson C."/>
            <person name="Grigoriev I."/>
            <person name="Davis J."/>
        </authorList>
    </citation>
    <scope>NUCLEOTIDE SEQUENCE</scope>
    <source>
        <strain evidence="2">G11</strain>
    </source>
</reference>
<feature type="region of interest" description="Disordered" evidence="1">
    <location>
        <begin position="75"/>
        <end position="96"/>
    </location>
</feature>
<dbReference type="Proteomes" id="UP000886653">
    <property type="component" value="Unassembled WGS sequence"/>
</dbReference>
<name>A0A9P6NSE1_9BASI</name>
<evidence type="ECO:0000313" key="3">
    <source>
        <dbReference type="Proteomes" id="UP000886653"/>
    </source>
</evidence>
<accession>A0A9P6NSE1</accession>
<dbReference type="AlphaFoldDB" id="A0A9P6NSE1"/>
<feature type="compositionally biased region" description="Polar residues" evidence="1">
    <location>
        <begin position="82"/>
        <end position="96"/>
    </location>
</feature>
<dbReference type="EMBL" id="MU167208">
    <property type="protein sequence ID" value="KAG0152580.1"/>
    <property type="molecule type" value="Genomic_DNA"/>
</dbReference>
<organism evidence="2 3">
    <name type="scientific">Cronartium quercuum f. sp. fusiforme G11</name>
    <dbReference type="NCBI Taxonomy" id="708437"/>
    <lineage>
        <taxon>Eukaryota</taxon>
        <taxon>Fungi</taxon>
        <taxon>Dikarya</taxon>
        <taxon>Basidiomycota</taxon>
        <taxon>Pucciniomycotina</taxon>
        <taxon>Pucciniomycetes</taxon>
        <taxon>Pucciniales</taxon>
        <taxon>Coleosporiaceae</taxon>
        <taxon>Cronartium</taxon>
    </lineage>
</organism>
<sequence length="147" mass="16432">MWAYTHTTAAHLYDQIPNTVMGTVTPFEALFNRKPTLDYLRTFGYPPNKKGWTFWDPESKTTTTIDSSLAKFLSDLPPIPSDPTQKSRLPPDSSTSKAHLTHVLNAMTFSDFDAEQMAQQQDGVVDMVATQTSAHGYIVPKTFTKAM</sequence>
<gene>
    <name evidence="2" type="ORF">CROQUDRAFT_85705</name>
</gene>
<proteinExistence type="predicted"/>
<protein>
    <submittedName>
        <fullName evidence="2">Uncharacterized protein</fullName>
    </submittedName>
</protein>
<evidence type="ECO:0000313" key="2">
    <source>
        <dbReference type="EMBL" id="KAG0152580.1"/>
    </source>
</evidence>
<evidence type="ECO:0000256" key="1">
    <source>
        <dbReference type="SAM" id="MobiDB-lite"/>
    </source>
</evidence>
<dbReference type="OrthoDB" id="1938465at2759"/>